<sequence length="421" mass="46381">MAGGFPLGEVISGGAGIIGSLIGGAFQKSAQRAANRTNLAIARETNAQNYQIFREQNEFNKEQFNNYLQYNTPAAQRARYEDAGINPYMALGNMQNGNAQSALTSANSAPMQATQVHPENGMANGIQSALLNAATIMSAVSDARLKSAAADKQNLENGKFAENFAMQMAEMRSKIGLNDSYRDKAKSEKSIYDFDFKFKNDTLANAMKLSDLSVQQGDALLQKTQEETRKIQIESDVMQWDLGLKKKYDEQLIKTNLANAIADFAVKMQGIKESNNRMRNDNIRTNNDTRRVGIEQQNANTNRMNAQTNAYNAQTNRINAKVNFLSVTQQGQLIVSQVAKNYAEATGVMIDNQTRGILNRMVVGKLIAETENIEAGTENTKENTRWIGWNNLTKPFTSVLNGLGGPFMNSFGFGLGLNYGK</sequence>
<reference evidence="1" key="1">
    <citation type="journal article" date="2021" name="Proc. Natl. Acad. Sci. U.S.A.">
        <title>A Catalog of Tens of Thousands of Viruses from Human Metagenomes Reveals Hidden Associations with Chronic Diseases.</title>
        <authorList>
            <person name="Tisza M.J."/>
            <person name="Buck C.B."/>
        </authorList>
    </citation>
    <scope>NUCLEOTIDE SEQUENCE</scope>
    <source>
        <strain evidence="1">CtoGr7</strain>
    </source>
</reference>
<dbReference type="EMBL" id="BK032696">
    <property type="protein sequence ID" value="DAF55672.1"/>
    <property type="molecule type" value="Genomic_DNA"/>
</dbReference>
<organism evidence="1">
    <name type="scientific">Microviridae sp. ctoGr7</name>
    <dbReference type="NCBI Taxonomy" id="2827649"/>
    <lineage>
        <taxon>Viruses</taxon>
        <taxon>Monodnaviria</taxon>
        <taxon>Sangervirae</taxon>
        <taxon>Phixviricota</taxon>
        <taxon>Malgrandaviricetes</taxon>
        <taxon>Petitvirales</taxon>
        <taxon>Microviridae</taxon>
    </lineage>
</organism>
<evidence type="ECO:0008006" key="2">
    <source>
        <dbReference type="Google" id="ProtNLM"/>
    </source>
</evidence>
<evidence type="ECO:0000313" key="1">
    <source>
        <dbReference type="EMBL" id="DAF55672.1"/>
    </source>
</evidence>
<protein>
    <recommendedName>
        <fullName evidence="2">DNA pilot protein</fullName>
    </recommendedName>
</protein>
<accession>A0A8S5SXP2</accession>
<proteinExistence type="predicted"/>
<name>A0A8S5SXP2_9VIRU</name>